<gene>
    <name evidence="4" type="ORF">A5892_03945</name>
</gene>
<evidence type="ECO:0000259" key="3">
    <source>
        <dbReference type="PROSITE" id="PS50894"/>
    </source>
</evidence>
<dbReference type="EMBL" id="CP015243">
    <property type="protein sequence ID" value="ANF56723.1"/>
    <property type="molecule type" value="Genomic_DNA"/>
</dbReference>
<dbReference type="AlphaFoldDB" id="A0A172YBW0"/>
<evidence type="ECO:0000313" key="5">
    <source>
        <dbReference type="Proteomes" id="UP000077875"/>
    </source>
</evidence>
<evidence type="ECO:0000256" key="1">
    <source>
        <dbReference type="ARBA" id="ARBA00023012"/>
    </source>
</evidence>
<evidence type="ECO:0000256" key="2">
    <source>
        <dbReference type="PROSITE-ProRule" id="PRU00110"/>
    </source>
</evidence>
<dbReference type="GO" id="GO:0004672">
    <property type="term" value="F:protein kinase activity"/>
    <property type="evidence" value="ECO:0007669"/>
    <property type="project" value="UniProtKB-ARBA"/>
</dbReference>
<name>A0A172YBW0_9GAMM</name>
<feature type="modified residue" description="Phosphohistidine" evidence="2">
    <location>
        <position position="188"/>
    </location>
</feature>
<dbReference type="Pfam" id="PF01627">
    <property type="entry name" value="Hpt"/>
    <property type="match status" value="1"/>
</dbReference>
<protein>
    <recommendedName>
        <fullName evidence="3">HPt domain-containing protein</fullName>
    </recommendedName>
</protein>
<dbReference type="GO" id="GO:0000160">
    <property type="term" value="P:phosphorelay signal transduction system"/>
    <property type="evidence" value="ECO:0007669"/>
    <property type="project" value="UniProtKB-KW"/>
</dbReference>
<dbReference type="Proteomes" id="UP000077875">
    <property type="component" value="Chromosome"/>
</dbReference>
<accession>A0A172YBW0</accession>
<keyword evidence="2" id="KW-0597">Phosphoprotein</keyword>
<dbReference type="PROSITE" id="PS50894">
    <property type="entry name" value="HPT"/>
    <property type="match status" value="1"/>
</dbReference>
<keyword evidence="1" id="KW-0902">Two-component regulatory system</keyword>
<dbReference type="InterPro" id="IPR008207">
    <property type="entry name" value="Sig_transdc_His_kin_Hpt_dom"/>
</dbReference>
<dbReference type="Gene3D" id="1.20.120.160">
    <property type="entry name" value="HPT domain"/>
    <property type="match status" value="1"/>
</dbReference>
<dbReference type="STRING" id="376489.A5892_03945"/>
<reference evidence="4 5" key="1">
    <citation type="submission" date="2016-04" db="EMBL/GenBank/DDBJ databases">
        <title>Complete Genome Sequence of Halotalea alkalilenta IHB B 13600.</title>
        <authorList>
            <person name="Swarnkar M.K."/>
            <person name="Sharma A."/>
            <person name="Kaushal K."/>
            <person name="Soni R."/>
            <person name="Rana S."/>
            <person name="Singh A.K."/>
            <person name="Gulati A."/>
        </authorList>
    </citation>
    <scope>NUCLEOTIDE SEQUENCE [LARGE SCALE GENOMIC DNA]</scope>
    <source>
        <strain evidence="4 5">IHB B 13600</strain>
    </source>
</reference>
<dbReference type="InterPro" id="IPR036641">
    <property type="entry name" value="HPT_dom_sf"/>
</dbReference>
<organism evidence="4 5">
    <name type="scientific">Halotalea alkalilenta</name>
    <dbReference type="NCBI Taxonomy" id="376489"/>
    <lineage>
        <taxon>Bacteria</taxon>
        <taxon>Pseudomonadati</taxon>
        <taxon>Pseudomonadota</taxon>
        <taxon>Gammaproteobacteria</taxon>
        <taxon>Oceanospirillales</taxon>
        <taxon>Halomonadaceae</taxon>
        <taxon>Halotalea</taxon>
    </lineage>
</organism>
<keyword evidence="5" id="KW-1185">Reference proteome</keyword>
<sequence length="249" mass="27054">MHVPTAKARGRICVLEPRSLPRRLLAELLSGWGYEVDEREGITRLARESSLSWQALIVGAAFDQREVAMLAWILRGRERHRSERCMLIALFEPGRHADGPIGHGIDHWLPEPVPAGQLRALLAGGRAQAPSRSQGSIDAAALARFGLSNAARRAELFSSLRDNLRRDLASLETALAHGDSLLARRALHRLRGGGPQFLGLGALIERCGELEGALSAGDDARSLRGLQRLAEEVESVCSLLDGLDAEHGH</sequence>
<proteinExistence type="predicted"/>
<feature type="domain" description="HPt" evidence="3">
    <location>
        <begin position="149"/>
        <end position="243"/>
    </location>
</feature>
<evidence type="ECO:0000313" key="4">
    <source>
        <dbReference type="EMBL" id="ANF56723.1"/>
    </source>
</evidence>
<dbReference type="SUPFAM" id="SSF47226">
    <property type="entry name" value="Histidine-containing phosphotransfer domain, HPT domain"/>
    <property type="match status" value="1"/>
</dbReference>
<dbReference type="KEGG" id="haa:A5892_03945"/>
<dbReference type="RefSeq" id="WP_064121695.1">
    <property type="nucleotide sequence ID" value="NZ_CP015243.1"/>
</dbReference>